<keyword evidence="3" id="KW-1185">Reference proteome</keyword>
<evidence type="ECO:0000313" key="2">
    <source>
        <dbReference type="EMBL" id="SDM55980.1"/>
    </source>
</evidence>
<organism evidence="2 3">
    <name type="scientific">Halogranum gelatinilyticum</name>
    <dbReference type="NCBI Taxonomy" id="660521"/>
    <lineage>
        <taxon>Archaea</taxon>
        <taxon>Methanobacteriati</taxon>
        <taxon>Methanobacteriota</taxon>
        <taxon>Stenosarchaea group</taxon>
        <taxon>Halobacteria</taxon>
        <taxon>Halobacteriales</taxon>
        <taxon>Haloferacaceae</taxon>
    </lineage>
</organism>
<gene>
    <name evidence="2" type="ORF">SAMN04487949_2079</name>
</gene>
<evidence type="ECO:0000259" key="1">
    <source>
        <dbReference type="Pfam" id="PF26418"/>
    </source>
</evidence>
<proteinExistence type="predicted"/>
<dbReference type="InterPro" id="IPR058426">
    <property type="entry name" value="DUF8113"/>
</dbReference>
<protein>
    <recommendedName>
        <fullName evidence="1">DUF8113 domain-containing protein</fullName>
    </recommendedName>
</protein>
<sequence>MDDAFQTELDAARDLLDDDSITAFHVGVVRDGAEVDTTYSYRTDDADSQQEGFQALSLLATHLRLVASEAGLDYETVAADAVTLAQQVEEAGRTADAEDE</sequence>
<dbReference type="EMBL" id="FNHL01000002">
    <property type="protein sequence ID" value="SDM55980.1"/>
    <property type="molecule type" value="Genomic_DNA"/>
</dbReference>
<evidence type="ECO:0000313" key="3">
    <source>
        <dbReference type="Proteomes" id="UP000199451"/>
    </source>
</evidence>
<name>A0A1G9U7Q9_9EURY</name>
<dbReference type="Pfam" id="PF26418">
    <property type="entry name" value="DUF8113"/>
    <property type="match status" value="1"/>
</dbReference>
<accession>A0A1G9U7Q9</accession>
<feature type="domain" description="DUF8113" evidence="1">
    <location>
        <begin position="2"/>
        <end position="90"/>
    </location>
</feature>
<dbReference type="AlphaFoldDB" id="A0A1G9U7Q9"/>
<dbReference type="Proteomes" id="UP000199451">
    <property type="component" value="Unassembled WGS sequence"/>
</dbReference>
<dbReference type="RefSeq" id="WP_089697375.1">
    <property type="nucleotide sequence ID" value="NZ_FNHL01000002.1"/>
</dbReference>
<reference evidence="3" key="1">
    <citation type="submission" date="2016-10" db="EMBL/GenBank/DDBJ databases">
        <authorList>
            <person name="Varghese N."/>
            <person name="Submissions S."/>
        </authorList>
    </citation>
    <scope>NUCLEOTIDE SEQUENCE [LARGE SCALE GENOMIC DNA]</scope>
    <source>
        <strain evidence="3">CGMCC 1.10119</strain>
    </source>
</reference>
<dbReference type="OrthoDB" id="312428at2157"/>